<accession>A0A1Y3AZY2</accession>
<dbReference type="Proteomes" id="UP000194236">
    <property type="component" value="Unassembled WGS sequence"/>
</dbReference>
<keyword evidence="1" id="KW-1133">Transmembrane helix</keyword>
<reference evidence="2 3" key="1">
    <citation type="submission" date="2017-03" db="EMBL/GenBank/DDBJ databases">
        <title>Genome Survey of Euroglyphus maynei.</title>
        <authorList>
            <person name="Arlian L.G."/>
            <person name="Morgan M.S."/>
            <person name="Rider S.D."/>
        </authorList>
    </citation>
    <scope>NUCLEOTIDE SEQUENCE [LARGE SCALE GENOMIC DNA]</scope>
    <source>
        <strain evidence="2">Arlian Lab</strain>
        <tissue evidence="2">Whole body</tissue>
    </source>
</reference>
<evidence type="ECO:0000313" key="2">
    <source>
        <dbReference type="EMBL" id="OTF74100.1"/>
    </source>
</evidence>
<organism evidence="2 3">
    <name type="scientific">Euroglyphus maynei</name>
    <name type="common">Mayne's house dust mite</name>
    <dbReference type="NCBI Taxonomy" id="6958"/>
    <lineage>
        <taxon>Eukaryota</taxon>
        <taxon>Metazoa</taxon>
        <taxon>Ecdysozoa</taxon>
        <taxon>Arthropoda</taxon>
        <taxon>Chelicerata</taxon>
        <taxon>Arachnida</taxon>
        <taxon>Acari</taxon>
        <taxon>Acariformes</taxon>
        <taxon>Sarcoptiformes</taxon>
        <taxon>Astigmata</taxon>
        <taxon>Psoroptidia</taxon>
        <taxon>Analgoidea</taxon>
        <taxon>Pyroglyphidae</taxon>
        <taxon>Pyroglyphinae</taxon>
        <taxon>Euroglyphus</taxon>
    </lineage>
</organism>
<gene>
    <name evidence="2" type="ORF">BLA29_015065</name>
</gene>
<comment type="caution">
    <text evidence="2">The sequence shown here is derived from an EMBL/GenBank/DDBJ whole genome shotgun (WGS) entry which is preliminary data.</text>
</comment>
<keyword evidence="3" id="KW-1185">Reference proteome</keyword>
<protein>
    <submittedName>
        <fullName evidence="2">Uncharacterized protein</fullName>
    </submittedName>
</protein>
<dbReference type="AlphaFoldDB" id="A0A1Y3AZY2"/>
<evidence type="ECO:0000256" key="1">
    <source>
        <dbReference type="SAM" id="Phobius"/>
    </source>
</evidence>
<name>A0A1Y3AZY2_EURMA</name>
<keyword evidence="1" id="KW-0812">Transmembrane</keyword>
<dbReference type="EMBL" id="MUJZ01048702">
    <property type="protein sequence ID" value="OTF74100.1"/>
    <property type="molecule type" value="Genomic_DNA"/>
</dbReference>
<keyword evidence="1" id="KW-0472">Membrane</keyword>
<sequence length="61" mass="7011">MNPESKNVKDLRPKTNADYHHLSSTINENNFEHRYICSIYICIAIQCSLALAGIESARLFR</sequence>
<dbReference type="OrthoDB" id="10490311at2759"/>
<feature type="transmembrane region" description="Helical" evidence="1">
    <location>
        <begin position="33"/>
        <end position="54"/>
    </location>
</feature>
<evidence type="ECO:0000313" key="3">
    <source>
        <dbReference type="Proteomes" id="UP000194236"/>
    </source>
</evidence>
<proteinExistence type="predicted"/>